<dbReference type="GO" id="GO:0007155">
    <property type="term" value="P:cell adhesion"/>
    <property type="evidence" value="ECO:0007669"/>
    <property type="project" value="InterPro"/>
</dbReference>
<dbReference type="RefSeq" id="WP_272424573.1">
    <property type="nucleotide sequence ID" value="NZ_JAGTJJ010000017.1"/>
</dbReference>
<keyword evidence="1 4" id="KW-0732">Signal</keyword>
<evidence type="ECO:0000313" key="5">
    <source>
        <dbReference type="EMBL" id="MDC3984022.1"/>
    </source>
</evidence>
<dbReference type="SUPFAM" id="SSF103647">
    <property type="entry name" value="TSP type-3 repeat"/>
    <property type="match status" value="2"/>
</dbReference>
<comment type="caution">
    <text evidence="5">The sequence shown here is derived from an EMBL/GenBank/DDBJ whole genome shotgun (WGS) entry which is preliminary data.</text>
</comment>
<dbReference type="InterPro" id="IPR028974">
    <property type="entry name" value="TSP_type-3_rpt"/>
</dbReference>
<feature type="chain" id="PRO_5040997622" evidence="4">
    <location>
        <begin position="40"/>
        <end position="613"/>
    </location>
</feature>
<feature type="region of interest" description="Disordered" evidence="3">
    <location>
        <begin position="441"/>
        <end position="538"/>
    </location>
</feature>
<protein>
    <submittedName>
        <fullName evidence="5">Thrombospondin type 3 repeat-containing protein</fullName>
    </submittedName>
</protein>
<evidence type="ECO:0000313" key="6">
    <source>
        <dbReference type="Proteomes" id="UP001151081"/>
    </source>
</evidence>
<evidence type="ECO:0000256" key="4">
    <source>
        <dbReference type="SAM" id="SignalP"/>
    </source>
</evidence>
<organism evidence="5 6">
    <name type="scientific">Polyangium jinanense</name>
    <dbReference type="NCBI Taxonomy" id="2829994"/>
    <lineage>
        <taxon>Bacteria</taxon>
        <taxon>Pseudomonadati</taxon>
        <taxon>Myxococcota</taxon>
        <taxon>Polyangia</taxon>
        <taxon>Polyangiales</taxon>
        <taxon>Polyangiaceae</taxon>
        <taxon>Polyangium</taxon>
    </lineage>
</organism>
<dbReference type="PANTHER" id="PTHR10199">
    <property type="entry name" value="THROMBOSPONDIN"/>
    <property type="match status" value="1"/>
</dbReference>
<feature type="signal peptide" evidence="4">
    <location>
        <begin position="1"/>
        <end position="39"/>
    </location>
</feature>
<proteinExistence type="predicted"/>
<feature type="compositionally biased region" description="Low complexity" evidence="3">
    <location>
        <begin position="509"/>
        <end position="522"/>
    </location>
</feature>
<dbReference type="AlphaFoldDB" id="A0A9X4AV76"/>
<dbReference type="InterPro" id="IPR003367">
    <property type="entry name" value="Thrombospondin_3-like_rpt"/>
</dbReference>
<evidence type="ECO:0000256" key="2">
    <source>
        <dbReference type="ARBA" id="ARBA00022837"/>
    </source>
</evidence>
<dbReference type="InterPro" id="IPR036465">
    <property type="entry name" value="vWFA_dom_sf"/>
</dbReference>
<name>A0A9X4AV76_9BACT</name>
<evidence type="ECO:0000256" key="3">
    <source>
        <dbReference type="SAM" id="MobiDB-lite"/>
    </source>
</evidence>
<dbReference type="SUPFAM" id="SSF53300">
    <property type="entry name" value="vWA-like"/>
    <property type="match status" value="1"/>
</dbReference>
<evidence type="ECO:0000256" key="1">
    <source>
        <dbReference type="ARBA" id="ARBA00022729"/>
    </source>
</evidence>
<dbReference type="GO" id="GO:0005509">
    <property type="term" value="F:calcium ion binding"/>
    <property type="evidence" value="ECO:0007669"/>
    <property type="project" value="InterPro"/>
</dbReference>
<dbReference type="Gene3D" id="4.10.1080.10">
    <property type="entry name" value="TSP type-3 repeat"/>
    <property type="match status" value="2"/>
</dbReference>
<sequence length="613" mass="63103">MTKRYSRDAETCRFRGARAHLIGSTLAAAAIFATTGARAEPAECSLDPSMWPAPAKPYFLIAFDTSGSMSQNVMQAGAPVMSSCGFGSSRGDHAKCVVKNLVETYGEQVNFGLAAFARGSAMNCTSTCANVGFGDGNGTCTWQSYPGGGVPGGGCGTEPTSQPNSEDRHGGEILVPVRLDNFYAPPLEPSNVSELLQWVDNDCTQSGTMPKELWAQGETPINGLLRDAYRYLSVGWSNPTGTRSFPSPIADAGERACRPVRVLLITDGLESCDASADAVDAAADLYAGFTKGGILWSVKTHVIDFAAASLNNDAVAAAGGTGTAIKANNEAALSMALATIIEGTIGKAEVCDEADNDCNGCTDEGFGLDGPCSVGVGACERTGFLVCDGQGGTACGVAPGQPETEICGDAIDSDCDGDPSNGCNEDLDGDGVPGAFDNCADVANPDQADQDGDGEGDACDADPDGDGIPTGMGDNCPTTPNPDQADSDMDTLGDACDRDSVLDDDQDTIPDAQDVCPAVPDPDQADQDGDGVGNACDDDIDGDGLLNDVDACPLDPRLSCPNPIFDVDCAYGAGSSSDFTPAAMASILAGLALFTRRRSMRRSASRTARSTRR</sequence>
<dbReference type="Pfam" id="PF02412">
    <property type="entry name" value="TSP_3"/>
    <property type="match status" value="4"/>
</dbReference>
<keyword evidence="2" id="KW-0106">Calcium</keyword>
<accession>A0A9X4AV76</accession>
<reference evidence="5 6" key="1">
    <citation type="submission" date="2021-04" db="EMBL/GenBank/DDBJ databases">
        <title>Genome analysis of Polyangium sp.</title>
        <authorList>
            <person name="Li Y."/>
            <person name="Wang J."/>
        </authorList>
    </citation>
    <scope>NUCLEOTIDE SEQUENCE [LARGE SCALE GENOMIC DNA]</scope>
    <source>
        <strain evidence="5 6">SDU14</strain>
    </source>
</reference>
<dbReference type="Gene3D" id="3.40.50.410">
    <property type="entry name" value="von Willebrand factor, type A domain"/>
    <property type="match status" value="1"/>
</dbReference>
<dbReference type="Proteomes" id="UP001151081">
    <property type="component" value="Unassembled WGS sequence"/>
</dbReference>
<gene>
    <name evidence="5" type="ORF">KEG57_26170</name>
</gene>
<keyword evidence="6" id="KW-1185">Reference proteome</keyword>
<dbReference type="EMBL" id="JAGTJJ010000017">
    <property type="protein sequence ID" value="MDC3984022.1"/>
    <property type="molecule type" value="Genomic_DNA"/>
</dbReference>
<feature type="compositionally biased region" description="Acidic residues" evidence="3">
    <location>
        <begin position="448"/>
        <end position="465"/>
    </location>
</feature>